<dbReference type="PANTHER" id="PTHR24248:SF125">
    <property type="entry name" value="DOPAMINE D2-LIKE RECEPTOR"/>
    <property type="match status" value="1"/>
</dbReference>
<dbReference type="GO" id="GO:0001591">
    <property type="term" value="F:dopamine neurotransmitter receptor activity, coupled via Gi/Go"/>
    <property type="evidence" value="ECO:0007669"/>
    <property type="project" value="TreeGrafter"/>
</dbReference>
<organism evidence="15 16">
    <name type="scientific">Artemia franciscana</name>
    <name type="common">Brine shrimp</name>
    <name type="synonym">Artemia sanfranciscana</name>
    <dbReference type="NCBI Taxonomy" id="6661"/>
    <lineage>
        <taxon>Eukaryota</taxon>
        <taxon>Metazoa</taxon>
        <taxon>Ecdysozoa</taxon>
        <taxon>Arthropoda</taxon>
        <taxon>Crustacea</taxon>
        <taxon>Branchiopoda</taxon>
        <taxon>Anostraca</taxon>
        <taxon>Artemiidae</taxon>
        <taxon>Artemia</taxon>
    </lineage>
</organism>
<dbReference type="InterPro" id="IPR017452">
    <property type="entry name" value="GPCR_Rhodpsn_7TM"/>
</dbReference>
<feature type="transmembrane region" description="Helical" evidence="13">
    <location>
        <begin position="130"/>
        <end position="149"/>
    </location>
</feature>
<evidence type="ECO:0000259" key="14">
    <source>
        <dbReference type="PROSITE" id="PS50262"/>
    </source>
</evidence>
<dbReference type="CDD" id="cd15053">
    <property type="entry name" value="7tmA_D2-like_dopamine_R"/>
    <property type="match status" value="1"/>
</dbReference>
<evidence type="ECO:0000256" key="10">
    <source>
        <dbReference type="ARBA" id="ARBA00023224"/>
    </source>
</evidence>
<gene>
    <name evidence="15" type="ORF">QYM36_016449</name>
</gene>
<evidence type="ECO:0000256" key="13">
    <source>
        <dbReference type="SAM" id="Phobius"/>
    </source>
</evidence>
<name>A0AA88H6Z0_ARTSF</name>
<dbReference type="Proteomes" id="UP001187531">
    <property type="component" value="Unassembled WGS sequence"/>
</dbReference>
<keyword evidence="6 11" id="KW-0297">G-protein coupled receptor</keyword>
<evidence type="ECO:0000256" key="11">
    <source>
        <dbReference type="RuleBase" id="RU000688"/>
    </source>
</evidence>
<dbReference type="SUPFAM" id="SSF81321">
    <property type="entry name" value="Family A G protein-coupled receptor-like"/>
    <property type="match status" value="1"/>
</dbReference>
<comment type="caution">
    <text evidence="15">The sequence shown here is derived from an EMBL/GenBank/DDBJ whole genome shotgun (WGS) entry which is preliminary data.</text>
</comment>
<keyword evidence="9 11" id="KW-0675">Receptor</keyword>
<dbReference type="PROSITE" id="PS00237">
    <property type="entry name" value="G_PROTEIN_RECEP_F1_1"/>
    <property type="match status" value="1"/>
</dbReference>
<feature type="domain" description="G-protein coupled receptors family 1 profile" evidence="14">
    <location>
        <begin position="110"/>
        <end position="525"/>
    </location>
</feature>
<keyword evidence="16" id="KW-1185">Reference proteome</keyword>
<evidence type="ECO:0000256" key="5">
    <source>
        <dbReference type="ARBA" id="ARBA00022989"/>
    </source>
</evidence>
<dbReference type="GO" id="GO:0045202">
    <property type="term" value="C:synapse"/>
    <property type="evidence" value="ECO:0007669"/>
    <property type="project" value="GOC"/>
</dbReference>
<evidence type="ECO:0000256" key="6">
    <source>
        <dbReference type="ARBA" id="ARBA00023040"/>
    </source>
</evidence>
<dbReference type="InterPro" id="IPR000276">
    <property type="entry name" value="GPCR_Rhodpsn"/>
</dbReference>
<dbReference type="PROSITE" id="PS50262">
    <property type="entry name" value="G_PROTEIN_RECEP_F1_2"/>
    <property type="match status" value="1"/>
</dbReference>
<feature type="compositionally biased region" description="Acidic residues" evidence="12">
    <location>
        <begin position="328"/>
        <end position="346"/>
    </location>
</feature>
<evidence type="ECO:0000256" key="12">
    <source>
        <dbReference type="SAM" id="MobiDB-lite"/>
    </source>
</evidence>
<evidence type="ECO:0000256" key="4">
    <source>
        <dbReference type="ARBA" id="ARBA00022692"/>
    </source>
</evidence>
<evidence type="ECO:0000313" key="15">
    <source>
        <dbReference type="EMBL" id="KAK2706405.1"/>
    </source>
</evidence>
<dbReference type="SMART" id="SM01381">
    <property type="entry name" value="7TM_GPCR_Srsx"/>
    <property type="match status" value="1"/>
</dbReference>
<evidence type="ECO:0000256" key="7">
    <source>
        <dbReference type="ARBA" id="ARBA00023136"/>
    </source>
</evidence>
<sequence>MVTGGQKRKVARLQGHILRPSRNEKPGRILLRRILPTTISTSVMATTESVIGNSSDIEFDSSGNFYDSLCSNLTLNTSDHNCTLSDSEYIIDKNYWALLLLFLPIFTVFGNLLVILAVFRERSLKSATNYFIVSLAVADCLVAIAAMPFNVYVLVNGDWELPTIICDFYIAMDVICSTSSIFNLVAISIDRYIAITRPLSYARHRDNRRVYLTIVLVWIISIAIGMPITLGLNETDDRKHTLCTFYNADFIIYSSLSSFYIPCIIMVFLYHRIFKAIRKRAKNAVKKQPPSNNKNTTIIENLSRDKSPQLPSTDSHTVMNGNSRNGDDQYEDYDQGVEEDGSDEVQENVPLRISTECIVPTASIVALTTRGLQNPGKDSEASVNQVSGNGASIKNSGQISTSYKNNLWSYLTKTSSEREEEMNSYLPPSYEKSVNQNGPRFTICRARKASRKKREKTSAKRERKATKTLAIVLVVFLACWVPFFTCNIMDAICAKMKKDCSPGIIAFHFTTWLGYINSSLNPVIYTIFNMEFRKAFKRLLYSCE</sequence>
<evidence type="ECO:0000256" key="2">
    <source>
        <dbReference type="ARBA" id="ARBA00010663"/>
    </source>
</evidence>
<comment type="subcellular location">
    <subcellularLocation>
        <location evidence="1">Cell membrane</location>
        <topology evidence="1">Multi-pass membrane protein</topology>
    </subcellularLocation>
</comment>
<feature type="transmembrane region" description="Helical" evidence="13">
    <location>
        <begin position="95"/>
        <end position="118"/>
    </location>
</feature>
<evidence type="ECO:0000256" key="3">
    <source>
        <dbReference type="ARBA" id="ARBA00022475"/>
    </source>
</evidence>
<keyword evidence="7 13" id="KW-0472">Membrane</keyword>
<feature type="compositionally biased region" description="Polar residues" evidence="12">
    <location>
        <begin position="309"/>
        <end position="324"/>
    </location>
</feature>
<dbReference type="Pfam" id="PF00001">
    <property type="entry name" value="7tm_1"/>
    <property type="match status" value="1"/>
</dbReference>
<accession>A0AA88H6Z0</accession>
<dbReference type="AlphaFoldDB" id="A0AA88H6Z0"/>
<dbReference type="EMBL" id="JAVRJZ010000020">
    <property type="protein sequence ID" value="KAK2706405.1"/>
    <property type="molecule type" value="Genomic_DNA"/>
</dbReference>
<proteinExistence type="inferred from homology"/>
<evidence type="ECO:0000256" key="1">
    <source>
        <dbReference type="ARBA" id="ARBA00004651"/>
    </source>
</evidence>
<evidence type="ECO:0000313" key="16">
    <source>
        <dbReference type="Proteomes" id="UP001187531"/>
    </source>
</evidence>
<feature type="transmembrane region" description="Helical" evidence="13">
    <location>
        <begin position="250"/>
        <end position="270"/>
    </location>
</feature>
<keyword evidence="4 11" id="KW-0812">Transmembrane</keyword>
<comment type="similarity">
    <text evidence="2 11">Belongs to the G-protein coupled receptor 1 family.</text>
</comment>
<keyword evidence="10 11" id="KW-0807">Transducer</keyword>
<dbReference type="GO" id="GO:0004930">
    <property type="term" value="F:G protein-coupled receptor activity"/>
    <property type="evidence" value="ECO:0007669"/>
    <property type="project" value="UniProtKB-KW"/>
</dbReference>
<protein>
    <recommendedName>
        <fullName evidence="14">G-protein coupled receptors family 1 profile domain-containing protein</fullName>
    </recommendedName>
</protein>
<reference evidence="15" key="1">
    <citation type="submission" date="2023-07" db="EMBL/GenBank/DDBJ databases">
        <title>Chromosome-level genome assembly of Artemia franciscana.</title>
        <authorList>
            <person name="Jo E."/>
        </authorList>
    </citation>
    <scope>NUCLEOTIDE SEQUENCE</scope>
    <source>
        <tissue evidence="15">Whole body</tissue>
    </source>
</reference>
<dbReference type="FunFam" id="1.20.1070.10:FF:000523">
    <property type="entry name" value="5-hydroxytryptamine receptor 2B"/>
    <property type="match status" value="1"/>
</dbReference>
<keyword evidence="8" id="KW-1015">Disulfide bond</keyword>
<keyword evidence="5 13" id="KW-1133">Transmembrane helix</keyword>
<dbReference type="PRINTS" id="PR00237">
    <property type="entry name" value="GPCRRHODOPSN"/>
</dbReference>
<feature type="transmembrane region" description="Helical" evidence="13">
    <location>
        <begin position="210"/>
        <end position="230"/>
    </location>
</feature>
<dbReference type="GO" id="GO:0005886">
    <property type="term" value="C:plasma membrane"/>
    <property type="evidence" value="ECO:0007669"/>
    <property type="project" value="UniProtKB-SubCell"/>
</dbReference>
<dbReference type="PANTHER" id="PTHR24248">
    <property type="entry name" value="ADRENERGIC RECEPTOR-RELATED G-PROTEIN COUPLED RECEPTOR"/>
    <property type="match status" value="1"/>
</dbReference>
<feature type="transmembrane region" description="Helical" evidence="13">
    <location>
        <begin position="504"/>
        <end position="528"/>
    </location>
</feature>
<feature type="transmembrane region" description="Helical" evidence="13">
    <location>
        <begin position="169"/>
        <end position="189"/>
    </location>
</feature>
<feature type="compositionally biased region" description="Polar residues" evidence="12">
    <location>
        <begin position="289"/>
        <end position="300"/>
    </location>
</feature>
<dbReference type="Gene3D" id="1.20.1070.10">
    <property type="entry name" value="Rhodopsin 7-helix transmembrane proteins"/>
    <property type="match status" value="2"/>
</dbReference>
<feature type="region of interest" description="Disordered" evidence="12">
    <location>
        <begin position="284"/>
        <end position="348"/>
    </location>
</feature>
<evidence type="ECO:0000256" key="9">
    <source>
        <dbReference type="ARBA" id="ARBA00023170"/>
    </source>
</evidence>
<evidence type="ECO:0000256" key="8">
    <source>
        <dbReference type="ARBA" id="ARBA00023157"/>
    </source>
</evidence>
<keyword evidence="3" id="KW-1003">Cell membrane</keyword>
<feature type="transmembrane region" description="Helical" evidence="13">
    <location>
        <begin position="469"/>
        <end position="492"/>
    </location>
</feature>
<dbReference type="FunFam" id="1.20.1070.10:FF:000233">
    <property type="entry name" value="CLUMA_CG012980, isoform A"/>
    <property type="match status" value="1"/>
</dbReference>